<keyword evidence="22" id="KW-1185">Reference proteome</keyword>
<sequence length="412" mass="45575">MNPKSAKDNAADLHDSTDWLTTPLPSLAVVDAALRCQVCKDLYTTPMITSCSHTFCSLCIRRSLTHDGKCPMCRANDQEMKLRQNWAVGELVEAFKKARPEIYEFATRPMTRGDSPKRKLKEVEDVTSPVQKRTRSGRRIQSHSQVVVLNSSDVDEEDLVPRPADGLVPCPICQDRMTVEAVQAHIDSCDGTPSSKKRPISNLKMPVVRPERLPHPHYSGLKDTALRKKLADQGITSSGSRQLMERRYTEWVTLWNANCDAKSPKGKTELKRELDIWERTQGGKANTVGKEHIVGAQIKDKDFDGKAWAVKNDEAFRDLIAKARKKSTVNALAESASTPENTAEGSIQTDQASPQDDEEAGGAQTQVPGDARRDLPPDAPTLTNSSPYQSSPILDVDNIVNLDIASIKPLQQ</sequence>
<evidence type="ECO:0000259" key="19">
    <source>
        <dbReference type="PROSITE" id="PS50089"/>
    </source>
</evidence>
<evidence type="ECO:0000256" key="17">
    <source>
        <dbReference type="RuleBase" id="RU368093"/>
    </source>
</evidence>
<evidence type="ECO:0000256" key="5">
    <source>
        <dbReference type="ARBA" id="ARBA00012483"/>
    </source>
</evidence>
<dbReference type="HOGENOM" id="CLU_028491_1_1_1"/>
<feature type="domain" description="RING-type" evidence="19">
    <location>
        <begin position="36"/>
        <end position="74"/>
    </location>
</feature>
<dbReference type="PANTHER" id="PTHR14134">
    <property type="entry name" value="E3 UBIQUITIN-PROTEIN LIGASE RAD18"/>
    <property type="match status" value="1"/>
</dbReference>
<evidence type="ECO:0000256" key="10">
    <source>
        <dbReference type="ARBA" id="ARBA00022771"/>
    </source>
</evidence>
<evidence type="ECO:0000256" key="6">
    <source>
        <dbReference type="ARBA" id="ARBA00015551"/>
    </source>
</evidence>
<comment type="function">
    <text evidence="17">E3 RING-finger protein, member of the UBC2/RAD6 epistasis group. Associates to the E2 ubiquitin conjugating enzyme UBC2/RAD6 to form the UBC2-RAD18 ubiquitin ligase complex involved in postreplicative repair (PRR) of damaged DNA.</text>
</comment>
<evidence type="ECO:0000256" key="1">
    <source>
        <dbReference type="ARBA" id="ARBA00000900"/>
    </source>
</evidence>
<dbReference type="InterPro" id="IPR017907">
    <property type="entry name" value="Znf_RING_CS"/>
</dbReference>
<dbReference type="InterPro" id="IPR039577">
    <property type="entry name" value="Rad18"/>
</dbReference>
<evidence type="ECO:0000256" key="11">
    <source>
        <dbReference type="ARBA" id="ARBA00022786"/>
    </source>
</evidence>
<keyword evidence="11 17" id="KW-0833">Ubl conjugation pathway</keyword>
<name>A0A0C3CMI5_OIDMZ</name>
<dbReference type="PROSITE" id="PS50089">
    <property type="entry name" value="ZF_RING_2"/>
    <property type="match status" value="1"/>
</dbReference>
<organism evidence="21 22">
    <name type="scientific">Oidiodendron maius (strain Zn)</name>
    <dbReference type="NCBI Taxonomy" id="913774"/>
    <lineage>
        <taxon>Eukaryota</taxon>
        <taxon>Fungi</taxon>
        <taxon>Dikarya</taxon>
        <taxon>Ascomycota</taxon>
        <taxon>Pezizomycotina</taxon>
        <taxon>Leotiomycetes</taxon>
        <taxon>Leotiomycetes incertae sedis</taxon>
        <taxon>Myxotrichaceae</taxon>
        <taxon>Oidiodendron</taxon>
    </lineage>
</organism>
<dbReference type="EMBL" id="KN832877">
    <property type="protein sequence ID" value="KIN00189.1"/>
    <property type="molecule type" value="Genomic_DNA"/>
</dbReference>
<keyword evidence="9 17" id="KW-0227">DNA damage</keyword>
<keyword evidence="7 17" id="KW-0808">Transferase</keyword>
<feature type="region of interest" description="Disordered" evidence="18">
    <location>
        <begin position="331"/>
        <end position="394"/>
    </location>
</feature>
<evidence type="ECO:0000313" key="21">
    <source>
        <dbReference type="EMBL" id="KIN00189.1"/>
    </source>
</evidence>
<keyword evidence="8 17" id="KW-0479">Metal-binding</keyword>
<evidence type="ECO:0000256" key="3">
    <source>
        <dbReference type="ARBA" id="ARBA00004906"/>
    </source>
</evidence>
<dbReference type="FunFam" id="3.30.40.10:FF:000172">
    <property type="entry name" value="E3 ubiquitin-protein ligase RAD18"/>
    <property type="match status" value="1"/>
</dbReference>
<keyword evidence="15 17" id="KW-0539">Nucleus</keyword>
<dbReference type="GO" id="GO:0097505">
    <property type="term" value="C:Rad6-Rad18 complex"/>
    <property type="evidence" value="ECO:0007669"/>
    <property type="project" value="TreeGrafter"/>
</dbReference>
<dbReference type="GO" id="GO:0006281">
    <property type="term" value="P:DNA repair"/>
    <property type="evidence" value="ECO:0007669"/>
    <property type="project" value="UniProtKB-KW"/>
</dbReference>
<evidence type="ECO:0000256" key="4">
    <source>
        <dbReference type="ARBA" id="ARBA00009506"/>
    </source>
</evidence>
<feature type="compositionally biased region" description="Polar residues" evidence="18">
    <location>
        <begin position="381"/>
        <end position="392"/>
    </location>
</feature>
<dbReference type="UniPathway" id="UPA00143"/>
<dbReference type="GO" id="GO:0006513">
    <property type="term" value="P:protein monoubiquitination"/>
    <property type="evidence" value="ECO:0007669"/>
    <property type="project" value="InterPro"/>
</dbReference>
<evidence type="ECO:0000256" key="14">
    <source>
        <dbReference type="ARBA" id="ARBA00023204"/>
    </source>
</evidence>
<dbReference type="Gene3D" id="3.30.40.10">
    <property type="entry name" value="Zinc/RING finger domain, C3HC4 (zinc finger)"/>
    <property type="match status" value="1"/>
</dbReference>
<keyword evidence="12 17" id="KW-0862">Zinc</keyword>
<comment type="catalytic activity">
    <reaction evidence="1 17">
        <text>S-ubiquitinyl-[E2 ubiquitin-conjugating enzyme]-L-cysteine + [acceptor protein]-L-lysine = [E2 ubiquitin-conjugating enzyme]-L-cysteine + N(6)-ubiquitinyl-[acceptor protein]-L-lysine.</text>
        <dbReference type="EC" id="2.3.2.27"/>
    </reaction>
</comment>
<keyword evidence="14 17" id="KW-0234">DNA repair</keyword>
<keyword evidence="10 16" id="KW-0863">Zinc-finger</keyword>
<dbReference type="FunCoup" id="A0A0C3CMI5">
    <property type="interactions" value="292"/>
</dbReference>
<dbReference type="SMART" id="SM00513">
    <property type="entry name" value="SAP"/>
    <property type="match status" value="1"/>
</dbReference>
<evidence type="ECO:0000256" key="13">
    <source>
        <dbReference type="ARBA" id="ARBA00023125"/>
    </source>
</evidence>
<dbReference type="Proteomes" id="UP000054321">
    <property type="component" value="Unassembled WGS sequence"/>
</dbReference>
<feature type="domain" description="SAP" evidence="20">
    <location>
        <begin position="218"/>
        <end position="252"/>
    </location>
</feature>
<comment type="pathway">
    <text evidence="3 17">Protein modification; protein ubiquitination.</text>
</comment>
<feature type="compositionally biased region" description="Basic and acidic residues" evidence="18">
    <location>
        <begin position="114"/>
        <end position="124"/>
    </location>
</feature>
<feature type="region of interest" description="Disordered" evidence="18">
    <location>
        <begin position="109"/>
        <end position="140"/>
    </location>
</feature>
<dbReference type="SUPFAM" id="SSF57850">
    <property type="entry name" value="RING/U-box"/>
    <property type="match status" value="1"/>
</dbReference>
<dbReference type="InterPro" id="IPR003034">
    <property type="entry name" value="SAP_dom"/>
</dbReference>
<evidence type="ECO:0000256" key="15">
    <source>
        <dbReference type="ARBA" id="ARBA00023242"/>
    </source>
</evidence>
<dbReference type="SMART" id="SM00734">
    <property type="entry name" value="ZnF_Rad18"/>
    <property type="match status" value="1"/>
</dbReference>
<dbReference type="OrthoDB" id="9049620at2759"/>
<comment type="subcellular location">
    <subcellularLocation>
        <location evidence="2 17">Nucleus</location>
    </subcellularLocation>
</comment>
<accession>A0A0C3CMI5</accession>
<comment type="subunit">
    <text evidence="17">Interacts with E2 UBC2, forming a complex with ubiquitin ligase activity.</text>
</comment>
<evidence type="ECO:0000256" key="9">
    <source>
        <dbReference type="ARBA" id="ARBA00022763"/>
    </source>
</evidence>
<dbReference type="PROSITE" id="PS00518">
    <property type="entry name" value="ZF_RING_1"/>
    <property type="match status" value="1"/>
</dbReference>
<evidence type="ECO:0000256" key="7">
    <source>
        <dbReference type="ARBA" id="ARBA00022679"/>
    </source>
</evidence>
<proteinExistence type="inferred from homology"/>
<dbReference type="EC" id="2.3.2.27" evidence="5 17"/>
<dbReference type="GO" id="GO:0061630">
    <property type="term" value="F:ubiquitin protein ligase activity"/>
    <property type="evidence" value="ECO:0007669"/>
    <property type="project" value="UniProtKB-UniRule"/>
</dbReference>
<dbReference type="InterPro" id="IPR001841">
    <property type="entry name" value="Znf_RING"/>
</dbReference>
<evidence type="ECO:0000256" key="2">
    <source>
        <dbReference type="ARBA" id="ARBA00004123"/>
    </source>
</evidence>
<dbReference type="AlphaFoldDB" id="A0A0C3CMI5"/>
<dbReference type="PROSITE" id="PS50800">
    <property type="entry name" value="SAP"/>
    <property type="match status" value="1"/>
</dbReference>
<dbReference type="NCBIfam" id="TIGR00599">
    <property type="entry name" value="rad18"/>
    <property type="match status" value="1"/>
</dbReference>
<dbReference type="GO" id="GO:0006301">
    <property type="term" value="P:DNA damage tolerance"/>
    <property type="evidence" value="ECO:0007669"/>
    <property type="project" value="InterPro"/>
</dbReference>
<dbReference type="GO" id="GO:0008270">
    <property type="term" value="F:zinc ion binding"/>
    <property type="evidence" value="ECO:0007669"/>
    <property type="project" value="UniProtKB-KW"/>
</dbReference>
<comment type="similarity">
    <text evidence="4 17">Belongs to the RAD18 family.</text>
</comment>
<dbReference type="InterPro" id="IPR013083">
    <property type="entry name" value="Znf_RING/FYVE/PHD"/>
</dbReference>
<dbReference type="PANTHER" id="PTHR14134:SF2">
    <property type="entry name" value="E3 UBIQUITIN-PROTEIN LIGASE RAD18"/>
    <property type="match status" value="1"/>
</dbReference>
<evidence type="ECO:0000256" key="16">
    <source>
        <dbReference type="PROSITE-ProRule" id="PRU00175"/>
    </source>
</evidence>
<dbReference type="SMART" id="SM00184">
    <property type="entry name" value="RING"/>
    <property type="match status" value="1"/>
</dbReference>
<dbReference type="InterPro" id="IPR006642">
    <property type="entry name" value="Rad18_UBZ4"/>
</dbReference>
<dbReference type="GO" id="GO:0003697">
    <property type="term" value="F:single-stranded DNA binding"/>
    <property type="evidence" value="ECO:0007669"/>
    <property type="project" value="UniProtKB-UniRule"/>
</dbReference>
<dbReference type="STRING" id="913774.A0A0C3CMI5"/>
<protein>
    <recommendedName>
        <fullName evidence="6 17">Postreplication repair E3 ubiquitin-protein ligase RAD18</fullName>
        <ecNumber evidence="5 17">2.3.2.27</ecNumber>
    </recommendedName>
    <alternativeName>
        <fullName evidence="17">RING-type E3 ubiquitin transferase RAD18</fullName>
    </alternativeName>
</protein>
<reference evidence="21 22" key="1">
    <citation type="submission" date="2014-04" db="EMBL/GenBank/DDBJ databases">
        <authorList>
            <consortium name="DOE Joint Genome Institute"/>
            <person name="Kuo A."/>
            <person name="Martino E."/>
            <person name="Perotto S."/>
            <person name="Kohler A."/>
            <person name="Nagy L.G."/>
            <person name="Floudas D."/>
            <person name="Copeland A."/>
            <person name="Barry K.W."/>
            <person name="Cichocki N."/>
            <person name="Veneault-Fourrey C."/>
            <person name="LaButti K."/>
            <person name="Lindquist E.A."/>
            <person name="Lipzen A."/>
            <person name="Lundell T."/>
            <person name="Morin E."/>
            <person name="Murat C."/>
            <person name="Sun H."/>
            <person name="Tunlid A."/>
            <person name="Henrissat B."/>
            <person name="Grigoriev I.V."/>
            <person name="Hibbett D.S."/>
            <person name="Martin F."/>
            <person name="Nordberg H.P."/>
            <person name="Cantor M.N."/>
            <person name="Hua S.X."/>
        </authorList>
    </citation>
    <scope>NUCLEOTIDE SEQUENCE [LARGE SCALE GENOMIC DNA]</scope>
    <source>
        <strain evidence="21 22">Zn</strain>
    </source>
</reference>
<keyword evidence="13 17" id="KW-0238">DNA-binding</keyword>
<dbReference type="Pfam" id="PF13923">
    <property type="entry name" value="zf-C3HC4_2"/>
    <property type="match status" value="1"/>
</dbReference>
<evidence type="ECO:0000259" key="20">
    <source>
        <dbReference type="PROSITE" id="PS50800"/>
    </source>
</evidence>
<dbReference type="InterPro" id="IPR004580">
    <property type="entry name" value="Rad18_fungi"/>
</dbReference>
<gene>
    <name evidence="21" type="ORF">OIDMADRAFT_124742</name>
</gene>
<evidence type="ECO:0000313" key="22">
    <source>
        <dbReference type="Proteomes" id="UP000054321"/>
    </source>
</evidence>
<feature type="compositionally biased region" description="Polar residues" evidence="18">
    <location>
        <begin position="335"/>
        <end position="354"/>
    </location>
</feature>
<evidence type="ECO:0000256" key="12">
    <source>
        <dbReference type="ARBA" id="ARBA00022833"/>
    </source>
</evidence>
<dbReference type="GO" id="GO:0005634">
    <property type="term" value="C:nucleus"/>
    <property type="evidence" value="ECO:0007669"/>
    <property type="project" value="UniProtKB-SubCell"/>
</dbReference>
<evidence type="ECO:0000256" key="18">
    <source>
        <dbReference type="SAM" id="MobiDB-lite"/>
    </source>
</evidence>
<evidence type="ECO:0000256" key="8">
    <source>
        <dbReference type="ARBA" id="ARBA00022723"/>
    </source>
</evidence>
<reference evidence="22" key="2">
    <citation type="submission" date="2015-01" db="EMBL/GenBank/DDBJ databases">
        <title>Evolutionary Origins and Diversification of the Mycorrhizal Mutualists.</title>
        <authorList>
            <consortium name="DOE Joint Genome Institute"/>
            <consortium name="Mycorrhizal Genomics Consortium"/>
            <person name="Kohler A."/>
            <person name="Kuo A."/>
            <person name="Nagy L.G."/>
            <person name="Floudas D."/>
            <person name="Copeland A."/>
            <person name="Barry K.W."/>
            <person name="Cichocki N."/>
            <person name="Veneault-Fourrey C."/>
            <person name="LaButti K."/>
            <person name="Lindquist E.A."/>
            <person name="Lipzen A."/>
            <person name="Lundell T."/>
            <person name="Morin E."/>
            <person name="Murat C."/>
            <person name="Riley R."/>
            <person name="Ohm R."/>
            <person name="Sun H."/>
            <person name="Tunlid A."/>
            <person name="Henrissat B."/>
            <person name="Grigoriev I.V."/>
            <person name="Hibbett D.S."/>
            <person name="Martin F."/>
        </authorList>
    </citation>
    <scope>NUCLEOTIDE SEQUENCE [LARGE SCALE GENOMIC DNA]</scope>
    <source>
        <strain evidence="22">Zn</strain>
    </source>
</reference>
<dbReference type="InParanoid" id="A0A0C3CMI5"/>